<dbReference type="InterPro" id="IPR046867">
    <property type="entry name" value="AldOxase/xan_DH_MoCoBD2"/>
</dbReference>
<dbReference type="Pfam" id="PF02738">
    <property type="entry name" value="MoCoBD_1"/>
    <property type="match status" value="1"/>
</dbReference>
<dbReference type="GO" id="GO:0005506">
    <property type="term" value="F:iron ion binding"/>
    <property type="evidence" value="ECO:0007669"/>
    <property type="project" value="InterPro"/>
</dbReference>
<dbReference type="InterPro" id="IPR036856">
    <property type="entry name" value="Ald_Oxase/Xan_DH_a/b_sf"/>
</dbReference>
<dbReference type="SMART" id="SM01008">
    <property type="entry name" value="Ald_Xan_dh_C"/>
    <property type="match status" value="1"/>
</dbReference>
<name>I2GDB6_9BACT</name>
<dbReference type="GO" id="GO:0016491">
    <property type="term" value="F:oxidoreductase activity"/>
    <property type="evidence" value="ECO:0007669"/>
    <property type="project" value="InterPro"/>
</dbReference>
<evidence type="ECO:0000313" key="2">
    <source>
        <dbReference type="EMBL" id="CCH51890.1"/>
    </source>
</evidence>
<dbReference type="InterPro" id="IPR016208">
    <property type="entry name" value="Ald_Oxase/xanthine_DH-like"/>
</dbReference>
<sequence>MEEYTLKPGQIGDPLNRVDGRLKVTGGARYAAEYNLPGITFGVLTTSTITKGRIRAIDTKAAEKAPGVLAVVTHKNSPKVPGYNAGTDNEGSRVYGQEFRVFYDDRIYYNNQPVALVIADTLERATYAASLVSVTYNEDKHQTNIKTQTEKAIKPERPEDYARGEANAYKKAPVRIEQDYHTPIHVHNPMEPHAATAVWETNDKVIVYNKAQGVKLAQKDIMKSFDLKAENVRIHSPFVGGAFGSSSRIWPQEMAAILGAKHVGRPVKVVLKRDQVFNMVGYRPRSIQKVGLGATADGKLIGVTHEAMGLTSTYEQFTERIVHPTKSLYSSPNLNAVYKLVPLDLSTPCWTRGPGESSGSFALESAMDELAYALNMDPLTLRLKNFADKDPENDKPWSSNFLKTCYEQGAERFGWSKRNPKPRSMRAGDMLVGMGMSAGIYKAERAPASARAKLLADGSLVVQSAAADVGPGTYTIMTQIAADTMGLPVGKVRFELGDSSFPQAPPQYGSHTTASVGSAVHDVCVALKQRLQELAINKQGSALYQASADDLVFADNAIRLKGRSNGVTYTEILKLNNLPELEVTKESKSGPEKETFSTKSFCATFIEVHVHPATGMVQVKRVVSAVDAGKIMNLKTARSQVLGSTIWGIGMALMEEGVIDHRFGRYMNKDLAEYHVPVCADTPDIDVILIDKPDPIVSPTGAKGIGEIGMVGFAAAVANAVYHATGKRIRELPITPDKLV</sequence>
<dbReference type="eggNOG" id="COG1529">
    <property type="taxonomic scope" value="Bacteria"/>
</dbReference>
<comment type="caution">
    <text evidence="2">The sequence shown here is derived from an EMBL/GenBank/DDBJ whole genome shotgun (WGS) entry which is preliminary data.</text>
</comment>
<evidence type="ECO:0000259" key="1">
    <source>
        <dbReference type="SMART" id="SM01008"/>
    </source>
</evidence>
<dbReference type="PANTHER" id="PTHR11908:SF153">
    <property type="entry name" value="DEHYDROGENASE"/>
    <property type="match status" value="1"/>
</dbReference>
<dbReference type="PANTHER" id="PTHR11908">
    <property type="entry name" value="XANTHINE DEHYDROGENASE"/>
    <property type="match status" value="1"/>
</dbReference>
<dbReference type="Pfam" id="PF20256">
    <property type="entry name" value="MoCoBD_2"/>
    <property type="match status" value="1"/>
</dbReference>
<dbReference type="AlphaFoldDB" id="I2GDB6"/>
<feature type="domain" description="Aldehyde oxidase/xanthine dehydrogenase a/b hammerhead" evidence="1">
    <location>
        <begin position="25"/>
        <end position="140"/>
    </location>
</feature>
<dbReference type="SUPFAM" id="SSF56003">
    <property type="entry name" value="Molybdenum cofactor-binding domain"/>
    <property type="match status" value="1"/>
</dbReference>
<evidence type="ECO:0000313" key="3">
    <source>
        <dbReference type="Proteomes" id="UP000009309"/>
    </source>
</evidence>
<keyword evidence="3" id="KW-1185">Reference proteome</keyword>
<proteinExistence type="predicted"/>
<dbReference type="Gene3D" id="3.30.365.10">
    <property type="entry name" value="Aldehyde oxidase/xanthine dehydrogenase, molybdopterin binding domain"/>
    <property type="match status" value="4"/>
</dbReference>
<dbReference type="Gene3D" id="3.90.1170.50">
    <property type="entry name" value="Aldehyde oxidase/xanthine dehydrogenase, a/b hammerhead"/>
    <property type="match status" value="1"/>
</dbReference>
<accession>I2GDB6</accession>
<dbReference type="RefSeq" id="WP_009280476.1">
    <property type="nucleotide sequence ID" value="NZ_CAIT01000004.1"/>
</dbReference>
<gene>
    <name evidence="2" type="ORF">BN8_00848</name>
</gene>
<dbReference type="InterPro" id="IPR008274">
    <property type="entry name" value="AldOxase/xan_DH_MoCoBD1"/>
</dbReference>
<dbReference type="InterPro" id="IPR037165">
    <property type="entry name" value="AldOxase/xan_DH_Mopterin-bd_sf"/>
</dbReference>
<dbReference type="SUPFAM" id="SSF54665">
    <property type="entry name" value="CO dehydrogenase molybdoprotein N-domain-like"/>
    <property type="match status" value="1"/>
</dbReference>
<dbReference type="EMBL" id="CAIT01000004">
    <property type="protein sequence ID" value="CCH51890.1"/>
    <property type="molecule type" value="Genomic_DNA"/>
</dbReference>
<dbReference type="Pfam" id="PF01315">
    <property type="entry name" value="Ald_Xan_dh_C"/>
    <property type="match status" value="1"/>
</dbReference>
<organism evidence="2 3">
    <name type="scientific">Fibrisoma limi BUZ 3</name>
    <dbReference type="NCBI Taxonomy" id="1185876"/>
    <lineage>
        <taxon>Bacteria</taxon>
        <taxon>Pseudomonadati</taxon>
        <taxon>Bacteroidota</taxon>
        <taxon>Cytophagia</taxon>
        <taxon>Cytophagales</taxon>
        <taxon>Spirosomataceae</taxon>
        <taxon>Fibrisoma</taxon>
    </lineage>
</organism>
<protein>
    <submittedName>
        <fullName evidence="2">Aldehyde oxidase and xanthine dehydrogenase molybdopterin binding protein</fullName>
    </submittedName>
</protein>
<dbReference type="STRING" id="1185876.BN8_00848"/>
<dbReference type="OrthoDB" id="9759099at2"/>
<reference evidence="2 3" key="1">
    <citation type="journal article" date="2012" name="J. Bacteriol.">
        <title>Genome Sequence of the Filamentous Bacterium Fibrisoma limi BUZ 3T.</title>
        <authorList>
            <person name="Filippini M."/>
            <person name="Qi W."/>
            <person name="Jaenicke S."/>
            <person name="Goesmann A."/>
            <person name="Smits T.H."/>
            <person name="Bagheri H.C."/>
        </authorList>
    </citation>
    <scope>NUCLEOTIDE SEQUENCE [LARGE SCALE GENOMIC DNA]</scope>
    <source>
        <strain evidence="3">BUZ 3T</strain>
    </source>
</reference>
<dbReference type="Proteomes" id="UP000009309">
    <property type="component" value="Unassembled WGS sequence"/>
</dbReference>
<dbReference type="InterPro" id="IPR000674">
    <property type="entry name" value="Ald_Oxase/Xan_DH_a/b"/>
</dbReference>